<evidence type="ECO:0000256" key="1">
    <source>
        <dbReference type="ARBA" id="ARBA00022603"/>
    </source>
</evidence>
<dbReference type="PANTHER" id="PTHR43464:SF19">
    <property type="entry name" value="UBIQUINONE BIOSYNTHESIS O-METHYLTRANSFERASE, MITOCHONDRIAL"/>
    <property type="match status" value="1"/>
</dbReference>
<accession>A0ABP6T429</accession>
<dbReference type="PANTHER" id="PTHR43464">
    <property type="entry name" value="METHYLTRANSFERASE"/>
    <property type="match status" value="1"/>
</dbReference>
<keyword evidence="5" id="KW-1185">Reference proteome</keyword>
<gene>
    <name evidence="4" type="ORF">GCM10020369_48590</name>
</gene>
<dbReference type="SUPFAM" id="SSF53335">
    <property type="entry name" value="S-adenosyl-L-methionine-dependent methyltransferases"/>
    <property type="match status" value="1"/>
</dbReference>
<keyword evidence="1 4" id="KW-0489">Methyltransferase</keyword>
<evidence type="ECO:0000313" key="4">
    <source>
        <dbReference type="EMBL" id="GAA3391278.1"/>
    </source>
</evidence>
<keyword evidence="2" id="KW-0808">Transferase</keyword>
<reference evidence="5" key="1">
    <citation type="journal article" date="2019" name="Int. J. Syst. Evol. Microbiol.">
        <title>The Global Catalogue of Microorganisms (GCM) 10K type strain sequencing project: providing services to taxonomists for standard genome sequencing and annotation.</title>
        <authorList>
            <consortium name="The Broad Institute Genomics Platform"/>
            <consortium name="The Broad Institute Genome Sequencing Center for Infectious Disease"/>
            <person name="Wu L."/>
            <person name="Ma J."/>
        </authorList>
    </citation>
    <scope>NUCLEOTIDE SEQUENCE [LARGE SCALE GENOMIC DNA]</scope>
    <source>
        <strain evidence="5">JCM 9458</strain>
    </source>
</reference>
<protein>
    <submittedName>
        <fullName evidence="4">Class I SAM-dependent methyltransferase</fullName>
    </submittedName>
</protein>
<sequence length="256" mass="27519">MPETTSPPRLRSLEFHSPLSPERAQRLVDRLARTEPARVLDVGSGWGALLLRLLDAAPGATGVGIDLNAVDLARGREIAAVRGLADRVEFVEESGIGTGRGPADVVLCVGSGHALSDVPPPDHLAAAFAALRGLVAPGGRVLFGEGFWERTPTSAELARMWPDAAAHDHVGLADLVDLAVAAGFRPLWIETATDDEWEEFESGYQADVEEWLAANPDHPEAAELREKADRHRATWLRGYRGFLNMAYLTLVPVGGL</sequence>
<dbReference type="Gene3D" id="3.40.50.150">
    <property type="entry name" value="Vaccinia Virus protein VP39"/>
    <property type="match status" value="1"/>
</dbReference>
<dbReference type="CDD" id="cd02440">
    <property type="entry name" value="AdoMet_MTases"/>
    <property type="match status" value="1"/>
</dbReference>
<organism evidence="4 5">
    <name type="scientific">Cryptosporangium minutisporangium</name>
    <dbReference type="NCBI Taxonomy" id="113569"/>
    <lineage>
        <taxon>Bacteria</taxon>
        <taxon>Bacillati</taxon>
        <taxon>Actinomycetota</taxon>
        <taxon>Actinomycetes</taxon>
        <taxon>Cryptosporangiales</taxon>
        <taxon>Cryptosporangiaceae</taxon>
        <taxon>Cryptosporangium</taxon>
    </lineage>
</organism>
<dbReference type="GO" id="GO:0032259">
    <property type="term" value="P:methylation"/>
    <property type="evidence" value="ECO:0007669"/>
    <property type="project" value="UniProtKB-KW"/>
</dbReference>
<dbReference type="Proteomes" id="UP001501676">
    <property type="component" value="Unassembled WGS sequence"/>
</dbReference>
<dbReference type="EMBL" id="BAAAYN010000031">
    <property type="protein sequence ID" value="GAA3391278.1"/>
    <property type="molecule type" value="Genomic_DNA"/>
</dbReference>
<dbReference type="Pfam" id="PF13489">
    <property type="entry name" value="Methyltransf_23"/>
    <property type="match status" value="1"/>
</dbReference>
<dbReference type="GO" id="GO:0008168">
    <property type="term" value="F:methyltransferase activity"/>
    <property type="evidence" value="ECO:0007669"/>
    <property type="project" value="UniProtKB-KW"/>
</dbReference>
<dbReference type="RefSeq" id="WP_345730498.1">
    <property type="nucleotide sequence ID" value="NZ_BAAAYN010000031.1"/>
</dbReference>
<evidence type="ECO:0000256" key="2">
    <source>
        <dbReference type="ARBA" id="ARBA00022679"/>
    </source>
</evidence>
<dbReference type="InterPro" id="IPR029063">
    <property type="entry name" value="SAM-dependent_MTases_sf"/>
</dbReference>
<proteinExistence type="predicted"/>
<evidence type="ECO:0000313" key="5">
    <source>
        <dbReference type="Proteomes" id="UP001501676"/>
    </source>
</evidence>
<comment type="caution">
    <text evidence="4">The sequence shown here is derived from an EMBL/GenBank/DDBJ whole genome shotgun (WGS) entry which is preliminary data.</text>
</comment>
<keyword evidence="3" id="KW-0949">S-adenosyl-L-methionine</keyword>
<name>A0ABP6T429_9ACTN</name>
<evidence type="ECO:0000256" key="3">
    <source>
        <dbReference type="ARBA" id="ARBA00022691"/>
    </source>
</evidence>